<evidence type="ECO:0000256" key="4">
    <source>
        <dbReference type="ARBA" id="ARBA00022679"/>
    </source>
</evidence>
<gene>
    <name evidence="10" type="ORF">GCM10011396_50660</name>
</gene>
<keyword evidence="11" id="KW-1185">Reference proteome</keyword>
<feature type="transmembrane region" description="Helical" evidence="8">
    <location>
        <begin position="125"/>
        <end position="145"/>
    </location>
</feature>
<evidence type="ECO:0000256" key="6">
    <source>
        <dbReference type="ARBA" id="ARBA00022989"/>
    </source>
</evidence>
<keyword evidence="7 8" id="KW-0472">Membrane</keyword>
<dbReference type="PANTHER" id="PTHR33908">
    <property type="entry name" value="MANNOSYLTRANSFERASE YKCB-RELATED"/>
    <property type="match status" value="1"/>
</dbReference>
<organism evidence="10 11">
    <name type="scientific">Undibacterium terreum</name>
    <dbReference type="NCBI Taxonomy" id="1224302"/>
    <lineage>
        <taxon>Bacteria</taxon>
        <taxon>Pseudomonadati</taxon>
        <taxon>Pseudomonadota</taxon>
        <taxon>Betaproteobacteria</taxon>
        <taxon>Burkholderiales</taxon>
        <taxon>Oxalobacteraceae</taxon>
        <taxon>Undibacterium</taxon>
    </lineage>
</organism>
<keyword evidence="5 8" id="KW-0812">Transmembrane</keyword>
<feature type="transmembrane region" description="Helical" evidence="8">
    <location>
        <begin position="100"/>
        <end position="119"/>
    </location>
</feature>
<evidence type="ECO:0000313" key="11">
    <source>
        <dbReference type="Proteomes" id="UP000637423"/>
    </source>
</evidence>
<feature type="transmembrane region" description="Helical" evidence="8">
    <location>
        <begin position="327"/>
        <end position="344"/>
    </location>
</feature>
<dbReference type="GO" id="GO:0009103">
    <property type="term" value="P:lipopolysaccharide biosynthetic process"/>
    <property type="evidence" value="ECO:0007669"/>
    <property type="project" value="UniProtKB-ARBA"/>
</dbReference>
<sequence>MSREIYQKLSILLALAVAVALLFIGAPSHGAFDWSDAPRHALNGVFLKDYFTAGHFQNPTEFAYNYYAQYPALTILFYPPLFYVISAPFYALFGASQNTALLVVALHYVAFAWGSWYLFKNWLTAWQAALAALMLLAAPEVAFWGRQVMLEIPAFAFLMWSAVFFVRYRKESRPVFLYLCAALLVLAMYTKISTAFLGLAFALSLLAERRMQLLRDRHIWIVAIVAAISLVPLIVITLKFGQANVQSVTGVADSVASRKTLAGWLWYLQQFPGQLGWPLALTAAMAAIVALIRRNSGELTKGDLLFWLSWLFCGYLFFSLIDLKEARHSIFILPPLVLAASLLIRNIAPARLSSGLLMLLTAALVMQTVLFRPVHYVQGYAAAADYIAKNAPQKSKVLFSGYRDGSFVFNMRSREDRRDMSVIRADKLLLSVSVRRELGVAEKDLNEAEINDKINQLGIHYLVVQPGFWADLAVMKKFEHMLATGKFEEVARIPTPSNYDAHEKELVIYKNLGEVNDKPSALELGLPIIGKTINTVR</sequence>
<comment type="caution">
    <text evidence="10">The sequence shown here is derived from an EMBL/GenBank/DDBJ whole genome shotgun (WGS) entry which is preliminary data.</text>
</comment>
<feature type="transmembrane region" description="Helical" evidence="8">
    <location>
        <begin position="75"/>
        <end position="93"/>
    </location>
</feature>
<dbReference type="AlphaFoldDB" id="A0A916XRQ6"/>
<keyword evidence="6 8" id="KW-1133">Transmembrane helix</keyword>
<feature type="transmembrane region" description="Helical" evidence="8">
    <location>
        <begin position="175"/>
        <end position="207"/>
    </location>
</feature>
<reference evidence="10" key="2">
    <citation type="submission" date="2020-09" db="EMBL/GenBank/DDBJ databases">
        <authorList>
            <person name="Sun Q."/>
            <person name="Zhou Y."/>
        </authorList>
    </citation>
    <scope>NUCLEOTIDE SEQUENCE</scope>
    <source>
        <strain evidence="10">CGMCC 1.10998</strain>
    </source>
</reference>
<dbReference type="EMBL" id="BMED01000007">
    <property type="protein sequence ID" value="GGC97047.1"/>
    <property type="molecule type" value="Genomic_DNA"/>
</dbReference>
<evidence type="ECO:0000259" key="9">
    <source>
        <dbReference type="Pfam" id="PF13231"/>
    </source>
</evidence>
<dbReference type="InterPro" id="IPR038731">
    <property type="entry name" value="RgtA/B/C-like"/>
</dbReference>
<name>A0A916XRQ6_9BURK</name>
<evidence type="ECO:0000256" key="3">
    <source>
        <dbReference type="ARBA" id="ARBA00022676"/>
    </source>
</evidence>
<evidence type="ECO:0000256" key="1">
    <source>
        <dbReference type="ARBA" id="ARBA00004651"/>
    </source>
</evidence>
<feature type="transmembrane region" description="Helical" evidence="8">
    <location>
        <begin position="152"/>
        <end position="169"/>
    </location>
</feature>
<dbReference type="GO" id="GO:0005886">
    <property type="term" value="C:plasma membrane"/>
    <property type="evidence" value="ECO:0007669"/>
    <property type="project" value="UniProtKB-SubCell"/>
</dbReference>
<evidence type="ECO:0000256" key="8">
    <source>
        <dbReference type="SAM" id="Phobius"/>
    </source>
</evidence>
<evidence type="ECO:0000313" key="10">
    <source>
        <dbReference type="EMBL" id="GGC97047.1"/>
    </source>
</evidence>
<evidence type="ECO:0000256" key="5">
    <source>
        <dbReference type="ARBA" id="ARBA00022692"/>
    </source>
</evidence>
<comment type="subcellular location">
    <subcellularLocation>
        <location evidence="1">Cell membrane</location>
        <topology evidence="1">Multi-pass membrane protein</topology>
    </subcellularLocation>
</comment>
<keyword evidence="3" id="KW-0328">Glycosyltransferase</keyword>
<proteinExistence type="predicted"/>
<reference evidence="10" key="1">
    <citation type="journal article" date="2014" name="Int. J. Syst. Evol. Microbiol.">
        <title>Complete genome sequence of Corynebacterium casei LMG S-19264T (=DSM 44701T), isolated from a smear-ripened cheese.</title>
        <authorList>
            <consortium name="US DOE Joint Genome Institute (JGI-PGF)"/>
            <person name="Walter F."/>
            <person name="Albersmeier A."/>
            <person name="Kalinowski J."/>
            <person name="Ruckert C."/>
        </authorList>
    </citation>
    <scope>NUCLEOTIDE SEQUENCE</scope>
    <source>
        <strain evidence="10">CGMCC 1.10998</strain>
    </source>
</reference>
<feature type="transmembrane region" description="Helical" evidence="8">
    <location>
        <begin position="356"/>
        <end position="374"/>
    </location>
</feature>
<evidence type="ECO:0000256" key="7">
    <source>
        <dbReference type="ARBA" id="ARBA00023136"/>
    </source>
</evidence>
<dbReference type="RefSeq" id="WP_229751352.1">
    <property type="nucleotide sequence ID" value="NZ_BMED01000007.1"/>
</dbReference>
<dbReference type="Proteomes" id="UP000637423">
    <property type="component" value="Unassembled WGS sequence"/>
</dbReference>
<dbReference type="PANTHER" id="PTHR33908:SF11">
    <property type="entry name" value="MEMBRANE PROTEIN"/>
    <property type="match status" value="1"/>
</dbReference>
<dbReference type="InterPro" id="IPR050297">
    <property type="entry name" value="LipidA_mod_glycosyltrf_83"/>
</dbReference>
<feature type="transmembrane region" description="Helical" evidence="8">
    <location>
        <begin position="219"/>
        <end position="238"/>
    </location>
</feature>
<keyword evidence="4" id="KW-0808">Transferase</keyword>
<protein>
    <recommendedName>
        <fullName evidence="9">Glycosyltransferase RgtA/B/C/D-like domain-containing protein</fullName>
    </recommendedName>
</protein>
<accession>A0A916XRQ6</accession>
<dbReference type="GO" id="GO:0016763">
    <property type="term" value="F:pentosyltransferase activity"/>
    <property type="evidence" value="ECO:0007669"/>
    <property type="project" value="TreeGrafter"/>
</dbReference>
<dbReference type="Pfam" id="PF13231">
    <property type="entry name" value="PMT_2"/>
    <property type="match status" value="1"/>
</dbReference>
<feature type="transmembrane region" description="Helical" evidence="8">
    <location>
        <begin position="304"/>
        <end position="321"/>
    </location>
</feature>
<keyword evidence="2" id="KW-1003">Cell membrane</keyword>
<feature type="domain" description="Glycosyltransferase RgtA/B/C/D-like" evidence="9">
    <location>
        <begin position="79"/>
        <end position="234"/>
    </location>
</feature>
<feature type="transmembrane region" description="Helical" evidence="8">
    <location>
        <begin position="275"/>
        <end position="292"/>
    </location>
</feature>
<evidence type="ECO:0000256" key="2">
    <source>
        <dbReference type="ARBA" id="ARBA00022475"/>
    </source>
</evidence>